<reference evidence="2 3" key="1">
    <citation type="submission" date="2019-03" db="EMBL/GenBank/DDBJ databases">
        <title>Sequencing the genomes of 1000 actinobacteria strains.</title>
        <authorList>
            <person name="Klenk H.-P."/>
        </authorList>
    </citation>
    <scope>NUCLEOTIDE SEQUENCE [LARGE SCALE GENOMIC DNA]</scope>
    <source>
        <strain evidence="2 3">DSM 43805</strain>
    </source>
</reference>
<organism evidence="2 3">
    <name type="scientific">Paractinoplanes brasiliensis</name>
    <dbReference type="NCBI Taxonomy" id="52695"/>
    <lineage>
        <taxon>Bacteria</taxon>
        <taxon>Bacillati</taxon>
        <taxon>Actinomycetota</taxon>
        <taxon>Actinomycetes</taxon>
        <taxon>Micromonosporales</taxon>
        <taxon>Micromonosporaceae</taxon>
        <taxon>Paractinoplanes</taxon>
    </lineage>
</organism>
<keyword evidence="3" id="KW-1185">Reference proteome</keyword>
<name>A0A4R6JTX8_9ACTN</name>
<keyword evidence="1" id="KW-0472">Membrane</keyword>
<accession>A0A4R6JTX8</accession>
<evidence type="ECO:0000256" key="1">
    <source>
        <dbReference type="SAM" id="Phobius"/>
    </source>
</evidence>
<evidence type="ECO:0000313" key="2">
    <source>
        <dbReference type="EMBL" id="TDO38496.1"/>
    </source>
</evidence>
<comment type="caution">
    <text evidence="2">The sequence shown here is derived from an EMBL/GenBank/DDBJ whole genome shotgun (WGS) entry which is preliminary data.</text>
</comment>
<evidence type="ECO:0000313" key="3">
    <source>
        <dbReference type="Proteomes" id="UP000294901"/>
    </source>
</evidence>
<dbReference type="EMBL" id="SNWR01000001">
    <property type="protein sequence ID" value="TDO38496.1"/>
    <property type="molecule type" value="Genomic_DNA"/>
</dbReference>
<evidence type="ECO:0008006" key="4">
    <source>
        <dbReference type="Google" id="ProtNLM"/>
    </source>
</evidence>
<gene>
    <name evidence="2" type="ORF">C8E87_2152</name>
</gene>
<dbReference type="AlphaFoldDB" id="A0A4R6JTX8"/>
<protein>
    <recommendedName>
        <fullName evidence="4">Fimbrial assembly protein PilN</fullName>
    </recommendedName>
</protein>
<proteinExistence type="predicted"/>
<keyword evidence="1" id="KW-1133">Transmembrane helix</keyword>
<feature type="transmembrane region" description="Helical" evidence="1">
    <location>
        <begin position="46"/>
        <end position="65"/>
    </location>
</feature>
<keyword evidence="1" id="KW-0812">Transmembrane</keyword>
<dbReference type="Proteomes" id="UP000294901">
    <property type="component" value="Unassembled WGS sequence"/>
</dbReference>
<sequence length="257" mass="26211">MTMTQTSLLPVDPAVSPAQANRILTIRANLLPEEITAGRSARRTRGGLIVAVVLVLAVLGGWYYYAVQQLDTANDNLDTASGQVLRAQQAKRGFAGVTGIINDRDALTADLKALMANDLPWATTTDKLRANAAAAGVTIEEISGTVLMDQAATTTTPADSASGTAASGAASAGAASAGTASAAARPVGNVTLAGTAPDKPQIALFIDKLADLDGFADPYLTNLSLNDGKYDYAISVKVTSAALCGRFTKPCPATGGN</sequence>